<dbReference type="AlphaFoldDB" id="A0A0A9X6P2"/>
<dbReference type="SUPFAM" id="SSF56672">
    <property type="entry name" value="DNA/RNA polymerases"/>
    <property type="match status" value="1"/>
</dbReference>
<name>A0A0A9X6P2_LYGHE</name>
<gene>
    <name evidence="1" type="ORF">CM83_9421</name>
</gene>
<dbReference type="PANTHER" id="PTHR37984:SF5">
    <property type="entry name" value="PROTEIN NYNRIN-LIKE"/>
    <property type="match status" value="1"/>
</dbReference>
<accession>A0A0A9X6P2</accession>
<dbReference type="PANTHER" id="PTHR37984">
    <property type="entry name" value="PROTEIN CBG26694"/>
    <property type="match status" value="1"/>
</dbReference>
<feature type="non-terminal residue" evidence="1">
    <location>
        <position position="167"/>
    </location>
</feature>
<evidence type="ECO:0000313" key="1">
    <source>
        <dbReference type="EMBL" id="JAG12755.1"/>
    </source>
</evidence>
<protein>
    <submittedName>
        <fullName evidence="1">Uncharacterized protein K02A2.6</fullName>
    </submittedName>
</protein>
<dbReference type="EMBL" id="GBHO01030849">
    <property type="protein sequence ID" value="JAG12755.1"/>
    <property type="molecule type" value="Transcribed_RNA"/>
</dbReference>
<feature type="non-terminal residue" evidence="1">
    <location>
        <position position="1"/>
    </location>
</feature>
<sequence length="167" mass="18802">PLGIAIVPIEYKHIKSAQQLFVVPDKFSALLGRVWIRQLHSNLDELNAKIEHQINQVHLGVDDLIKRIESNFHDIFTPTVGCITGMTCTLHLHSPTKPIFIKPRPLPFALRDRVGAELDSLEKSNIISKIETSEWGSPLVVVPKPDGKLRICADYKVTTHTQTQNDQ</sequence>
<proteinExistence type="predicted"/>
<dbReference type="InterPro" id="IPR043502">
    <property type="entry name" value="DNA/RNA_pol_sf"/>
</dbReference>
<organism evidence="1">
    <name type="scientific">Lygus hesperus</name>
    <name type="common">Western plant bug</name>
    <dbReference type="NCBI Taxonomy" id="30085"/>
    <lineage>
        <taxon>Eukaryota</taxon>
        <taxon>Metazoa</taxon>
        <taxon>Ecdysozoa</taxon>
        <taxon>Arthropoda</taxon>
        <taxon>Hexapoda</taxon>
        <taxon>Insecta</taxon>
        <taxon>Pterygota</taxon>
        <taxon>Neoptera</taxon>
        <taxon>Paraneoptera</taxon>
        <taxon>Hemiptera</taxon>
        <taxon>Heteroptera</taxon>
        <taxon>Panheteroptera</taxon>
        <taxon>Cimicomorpha</taxon>
        <taxon>Miridae</taxon>
        <taxon>Mirini</taxon>
        <taxon>Lygus</taxon>
    </lineage>
</organism>
<dbReference type="Gene3D" id="3.10.10.10">
    <property type="entry name" value="HIV Type 1 Reverse Transcriptase, subunit A, domain 1"/>
    <property type="match status" value="1"/>
</dbReference>
<reference evidence="1" key="1">
    <citation type="journal article" date="2014" name="PLoS ONE">
        <title>Transcriptome-Based Identification of ABC Transporters in the Western Tarnished Plant Bug Lygus hesperus.</title>
        <authorList>
            <person name="Hull J.J."/>
            <person name="Chaney K."/>
            <person name="Geib S.M."/>
            <person name="Fabrick J.A."/>
            <person name="Brent C.S."/>
            <person name="Walsh D."/>
            <person name="Lavine L.C."/>
        </authorList>
    </citation>
    <scope>NUCLEOTIDE SEQUENCE</scope>
</reference>
<reference evidence="1" key="2">
    <citation type="submission" date="2014-07" db="EMBL/GenBank/DDBJ databases">
        <authorList>
            <person name="Hull J."/>
        </authorList>
    </citation>
    <scope>NUCLEOTIDE SEQUENCE</scope>
</reference>
<dbReference type="GO" id="GO:0071897">
    <property type="term" value="P:DNA biosynthetic process"/>
    <property type="evidence" value="ECO:0007669"/>
    <property type="project" value="UniProtKB-ARBA"/>
</dbReference>
<dbReference type="InterPro" id="IPR050951">
    <property type="entry name" value="Retrovirus_Pol_polyprotein"/>
</dbReference>